<organism evidence="1 2">
    <name type="scientific">Undibacterium rivi</name>
    <dbReference type="NCBI Taxonomy" id="2828729"/>
    <lineage>
        <taxon>Bacteria</taxon>
        <taxon>Pseudomonadati</taxon>
        <taxon>Pseudomonadota</taxon>
        <taxon>Betaproteobacteria</taxon>
        <taxon>Burkholderiales</taxon>
        <taxon>Oxalobacteraceae</taxon>
        <taxon>Undibacterium</taxon>
    </lineage>
</organism>
<dbReference type="EMBL" id="JAGSPK010000004">
    <property type="protein sequence ID" value="MBR7793494.1"/>
    <property type="molecule type" value="Genomic_DNA"/>
</dbReference>
<comment type="caution">
    <text evidence="1">The sequence shown here is derived from an EMBL/GenBank/DDBJ whole genome shotgun (WGS) entry which is preliminary data.</text>
</comment>
<evidence type="ECO:0000313" key="1">
    <source>
        <dbReference type="EMBL" id="MBR7793494.1"/>
    </source>
</evidence>
<gene>
    <name evidence="1" type="ORF">KDM87_12880</name>
</gene>
<dbReference type="RefSeq" id="WP_212679457.1">
    <property type="nucleotide sequence ID" value="NZ_JAGSPK010000004.1"/>
</dbReference>
<dbReference type="Proteomes" id="UP000682982">
    <property type="component" value="Unassembled WGS sequence"/>
</dbReference>
<sequence>MMKVDTNTAAYRLSLTGRTETAILSPNMKINEKYKVDVQNVASPFDKLVVDAWTTDENGIKEFHFEDGNLGHLVSIPWEDAKKLTLSRY</sequence>
<proteinExistence type="predicted"/>
<keyword evidence="2" id="KW-1185">Reference proteome</keyword>
<protein>
    <submittedName>
        <fullName evidence="1">Uncharacterized protein</fullName>
    </submittedName>
</protein>
<reference evidence="1 2" key="1">
    <citation type="submission" date="2021-04" db="EMBL/GenBank/DDBJ databases">
        <title>novel species isolated from subtropical streams in China.</title>
        <authorList>
            <person name="Lu H."/>
        </authorList>
    </citation>
    <scope>NUCLEOTIDE SEQUENCE [LARGE SCALE GENOMIC DNA]</scope>
    <source>
        <strain evidence="1 2">FT147W</strain>
    </source>
</reference>
<name>A0ABS5H5V5_9BURK</name>
<accession>A0ABS5H5V5</accession>
<evidence type="ECO:0000313" key="2">
    <source>
        <dbReference type="Proteomes" id="UP000682982"/>
    </source>
</evidence>